<dbReference type="PANTHER" id="PTHR35273">
    <property type="entry name" value="ALPHA-1,4 POLYGALACTOSAMINIDASE, PUTATIVE (AFU_ORTHOLOGUE AFUA_3G07890)-RELATED"/>
    <property type="match status" value="1"/>
</dbReference>
<evidence type="ECO:0000313" key="7">
    <source>
        <dbReference type="Proteomes" id="UP000770015"/>
    </source>
</evidence>
<evidence type="ECO:0000256" key="3">
    <source>
        <dbReference type="SAM" id="MobiDB-lite"/>
    </source>
</evidence>
<feature type="compositionally biased region" description="Gly residues" evidence="3">
    <location>
        <begin position="67"/>
        <end position="82"/>
    </location>
</feature>
<dbReference type="Pfam" id="PF03537">
    <property type="entry name" value="Glyco_hydro_114"/>
    <property type="match status" value="1"/>
</dbReference>
<dbReference type="Proteomes" id="UP000770015">
    <property type="component" value="Unassembled WGS sequence"/>
</dbReference>
<gene>
    <name evidence="6" type="ORF">F5X68DRAFT_44731</name>
</gene>
<dbReference type="Gene3D" id="3.20.20.70">
    <property type="entry name" value="Aldolase class I"/>
    <property type="match status" value="1"/>
</dbReference>
<name>A0A9P8V4V5_9PEZI</name>
<evidence type="ECO:0000256" key="4">
    <source>
        <dbReference type="SAM" id="Phobius"/>
    </source>
</evidence>
<organism evidence="6 7">
    <name type="scientific">Plectosphaerella plurivora</name>
    <dbReference type="NCBI Taxonomy" id="936078"/>
    <lineage>
        <taxon>Eukaryota</taxon>
        <taxon>Fungi</taxon>
        <taxon>Dikarya</taxon>
        <taxon>Ascomycota</taxon>
        <taxon>Pezizomycotina</taxon>
        <taxon>Sordariomycetes</taxon>
        <taxon>Hypocreomycetidae</taxon>
        <taxon>Glomerellales</taxon>
        <taxon>Plectosphaerellaceae</taxon>
        <taxon>Plectosphaerella</taxon>
    </lineage>
</organism>
<sequence length="351" mass="38272">MSANEMAPVSESGEIKDGAAAKQKWPLWKKFAIVGLILVIVIPLAVGLGVGLSNRGGDDDGSDDNGNDGGNNNGGGDNGDGGNATARPTFWTPSVGASWQIVLLKPIKAESNDKFTPDNVDVYDLDLFDNNATTFKTLQDSGKKVICYFSAGTYEDWRSDKGLWKQEDLGKPLDEWPGERWVKLSSPDVRNIMKKRIALAASKGCDAIDPDNVDGYQNDNGLDLTEQDSIDYMRFLSEEARNYNMSTGLKNAGDIIPKVLDVVHFSVNEQCVEYSECDTFAQFITDNKPVFNIEYPSDAPNVASSKTEEICSKKGKAEGTDGFSIVIKKMNLDGWVEYCDGDKATTQIISS</sequence>
<comment type="catalytic activity">
    <reaction evidence="1">
        <text>Hydrolysis of terminal, non-reducing alpha-D-galactose residues in alpha-D-galactosides, including galactose oligosaccharides, galactomannans and galactolipids.</text>
        <dbReference type="EC" id="3.2.1.22"/>
    </reaction>
</comment>
<feature type="domain" description="Glycoside-hydrolase family GH114 TIM-barrel" evidence="5">
    <location>
        <begin position="98"/>
        <end position="335"/>
    </location>
</feature>
<dbReference type="InterPro" id="IPR013785">
    <property type="entry name" value="Aldolase_TIM"/>
</dbReference>
<comment type="caution">
    <text evidence="6">The sequence shown here is derived from an EMBL/GenBank/DDBJ whole genome shotgun (WGS) entry which is preliminary data.</text>
</comment>
<dbReference type="InterPro" id="IPR017853">
    <property type="entry name" value="GH"/>
</dbReference>
<dbReference type="AlphaFoldDB" id="A0A9P8V4V5"/>
<dbReference type="SUPFAM" id="SSF51445">
    <property type="entry name" value="(Trans)glycosidases"/>
    <property type="match status" value="1"/>
</dbReference>
<keyword evidence="4" id="KW-0472">Membrane</keyword>
<evidence type="ECO:0000313" key="6">
    <source>
        <dbReference type="EMBL" id="KAH6670985.1"/>
    </source>
</evidence>
<keyword evidence="7" id="KW-1185">Reference proteome</keyword>
<protein>
    <recommendedName>
        <fullName evidence="2">alpha-galactosidase</fullName>
        <ecNumber evidence="2">3.2.1.22</ecNumber>
    </recommendedName>
</protein>
<accession>A0A9P8V4V5</accession>
<feature type="transmembrane region" description="Helical" evidence="4">
    <location>
        <begin position="31"/>
        <end position="52"/>
    </location>
</feature>
<feature type="region of interest" description="Disordered" evidence="3">
    <location>
        <begin position="57"/>
        <end position="89"/>
    </location>
</feature>
<proteinExistence type="predicted"/>
<dbReference type="GO" id="GO:0004557">
    <property type="term" value="F:alpha-galactosidase activity"/>
    <property type="evidence" value="ECO:0007669"/>
    <property type="project" value="UniProtKB-EC"/>
</dbReference>
<dbReference type="EC" id="3.2.1.22" evidence="2"/>
<dbReference type="OrthoDB" id="2108802at2759"/>
<keyword evidence="6" id="KW-0378">Hydrolase</keyword>
<keyword evidence="4" id="KW-0812">Transmembrane</keyword>
<reference evidence="6" key="1">
    <citation type="journal article" date="2021" name="Nat. Commun.">
        <title>Genetic determinants of endophytism in the Arabidopsis root mycobiome.</title>
        <authorList>
            <person name="Mesny F."/>
            <person name="Miyauchi S."/>
            <person name="Thiergart T."/>
            <person name="Pickel B."/>
            <person name="Atanasova L."/>
            <person name="Karlsson M."/>
            <person name="Huettel B."/>
            <person name="Barry K.W."/>
            <person name="Haridas S."/>
            <person name="Chen C."/>
            <person name="Bauer D."/>
            <person name="Andreopoulos W."/>
            <person name="Pangilinan J."/>
            <person name="LaButti K."/>
            <person name="Riley R."/>
            <person name="Lipzen A."/>
            <person name="Clum A."/>
            <person name="Drula E."/>
            <person name="Henrissat B."/>
            <person name="Kohler A."/>
            <person name="Grigoriev I.V."/>
            <person name="Martin F.M."/>
            <person name="Hacquard S."/>
        </authorList>
    </citation>
    <scope>NUCLEOTIDE SEQUENCE</scope>
    <source>
        <strain evidence="6">MPI-SDFR-AT-0117</strain>
    </source>
</reference>
<evidence type="ECO:0000256" key="2">
    <source>
        <dbReference type="ARBA" id="ARBA00012755"/>
    </source>
</evidence>
<dbReference type="InterPro" id="IPR004352">
    <property type="entry name" value="GH114_TIM-barrel"/>
</dbReference>
<dbReference type="PANTHER" id="PTHR35273:SF2">
    <property type="entry name" value="ALPHA-GALACTOSIDASE"/>
    <property type="match status" value="1"/>
</dbReference>
<evidence type="ECO:0000259" key="5">
    <source>
        <dbReference type="Pfam" id="PF03537"/>
    </source>
</evidence>
<dbReference type="EMBL" id="JAGSXJ010000029">
    <property type="protein sequence ID" value="KAH6670985.1"/>
    <property type="molecule type" value="Genomic_DNA"/>
</dbReference>
<evidence type="ECO:0000256" key="1">
    <source>
        <dbReference type="ARBA" id="ARBA00001255"/>
    </source>
</evidence>
<keyword evidence="4" id="KW-1133">Transmembrane helix</keyword>